<keyword evidence="1" id="KW-0472">Membrane</keyword>
<organism evidence="2 3">
    <name type="scientific">Pseudoduganella namucuonensis</name>
    <dbReference type="NCBI Taxonomy" id="1035707"/>
    <lineage>
        <taxon>Bacteria</taxon>
        <taxon>Pseudomonadati</taxon>
        <taxon>Pseudomonadota</taxon>
        <taxon>Betaproteobacteria</taxon>
        <taxon>Burkholderiales</taxon>
        <taxon>Oxalobacteraceae</taxon>
        <taxon>Telluria group</taxon>
        <taxon>Pseudoduganella</taxon>
    </lineage>
</organism>
<evidence type="ECO:0000313" key="2">
    <source>
        <dbReference type="EMBL" id="SFV11020.1"/>
    </source>
</evidence>
<dbReference type="STRING" id="1035707.SAMN05216552_103310"/>
<dbReference type="RefSeq" id="WP_093558642.1">
    <property type="nucleotide sequence ID" value="NZ_FPBO01000033.1"/>
</dbReference>
<keyword evidence="3" id="KW-1185">Reference proteome</keyword>
<name>A0A1I7LN33_9BURK</name>
<feature type="transmembrane region" description="Helical" evidence="1">
    <location>
        <begin position="71"/>
        <end position="91"/>
    </location>
</feature>
<dbReference type="AlphaFoldDB" id="A0A1I7LN33"/>
<proteinExistence type="predicted"/>
<evidence type="ECO:0000313" key="3">
    <source>
        <dbReference type="Proteomes" id="UP000199391"/>
    </source>
</evidence>
<keyword evidence="1" id="KW-1133">Transmembrane helix</keyword>
<protein>
    <recommendedName>
        <fullName evidence="4">DUF3325 family protein</fullName>
    </recommendedName>
</protein>
<sequence>MPESLMLFAALALILAGAAWLALSLESHWRQVRGDRAATPSTVRLLRVLGALALGAGLLLCLRVDHTSMAALVWVMALAAAALAVAFTLSWRPRLLAPLVAWIRH</sequence>
<dbReference type="EMBL" id="FPBO01000033">
    <property type="protein sequence ID" value="SFV11020.1"/>
    <property type="molecule type" value="Genomic_DNA"/>
</dbReference>
<keyword evidence="1" id="KW-0812">Transmembrane</keyword>
<dbReference type="Proteomes" id="UP000199391">
    <property type="component" value="Unassembled WGS sequence"/>
</dbReference>
<dbReference type="InterPro" id="IPR021762">
    <property type="entry name" value="DUF3325"/>
</dbReference>
<feature type="transmembrane region" description="Helical" evidence="1">
    <location>
        <begin position="48"/>
        <end position="64"/>
    </location>
</feature>
<accession>A0A1I7LN33</accession>
<gene>
    <name evidence="2" type="ORF">SAMN05216552_103310</name>
</gene>
<evidence type="ECO:0000256" key="1">
    <source>
        <dbReference type="SAM" id="Phobius"/>
    </source>
</evidence>
<dbReference type="Pfam" id="PF11804">
    <property type="entry name" value="DUF3325"/>
    <property type="match status" value="1"/>
</dbReference>
<reference evidence="3" key="1">
    <citation type="submission" date="2016-10" db="EMBL/GenBank/DDBJ databases">
        <authorList>
            <person name="Varghese N."/>
            <person name="Submissions S."/>
        </authorList>
    </citation>
    <scope>NUCLEOTIDE SEQUENCE [LARGE SCALE GENOMIC DNA]</scope>
    <source>
        <strain evidence="3">CGMCC 1.11014</strain>
    </source>
</reference>
<evidence type="ECO:0008006" key="4">
    <source>
        <dbReference type="Google" id="ProtNLM"/>
    </source>
</evidence>